<accession>A0ABD4YR84</accession>
<comment type="caution">
    <text evidence="2">The sequence shown here is derived from an EMBL/GenBank/DDBJ whole genome shotgun (WGS) entry which is preliminary data.</text>
</comment>
<dbReference type="Proteomes" id="UP001158644">
    <property type="component" value="Unassembled WGS sequence"/>
</dbReference>
<dbReference type="AlphaFoldDB" id="A0ABD4YR84"/>
<dbReference type="EMBL" id="JAOBZK010000007">
    <property type="protein sequence ID" value="MDH1177958.1"/>
    <property type="molecule type" value="Genomic_DNA"/>
</dbReference>
<dbReference type="InterPro" id="IPR039418">
    <property type="entry name" value="LexA-like"/>
</dbReference>
<protein>
    <submittedName>
        <fullName evidence="2">S24 family peptidase</fullName>
    </submittedName>
</protein>
<evidence type="ECO:0000259" key="1">
    <source>
        <dbReference type="Pfam" id="PF00717"/>
    </source>
</evidence>
<dbReference type="PANTHER" id="PTHR33516:SF2">
    <property type="entry name" value="LEXA REPRESSOR-RELATED"/>
    <property type="match status" value="1"/>
</dbReference>
<dbReference type="SUPFAM" id="SSF51306">
    <property type="entry name" value="LexA/Signal peptidase"/>
    <property type="match status" value="1"/>
</dbReference>
<evidence type="ECO:0000313" key="2">
    <source>
        <dbReference type="EMBL" id="MDH1177958.1"/>
    </source>
</evidence>
<dbReference type="InterPro" id="IPR015927">
    <property type="entry name" value="Peptidase_S24_S26A/B/C"/>
</dbReference>
<organism evidence="2 3">
    <name type="scientific">Achromobacter mucicolens</name>
    <dbReference type="NCBI Taxonomy" id="1389922"/>
    <lineage>
        <taxon>Bacteria</taxon>
        <taxon>Pseudomonadati</taxon>
        <taxon>Pseudomonadota</taxon>
        <taxon>Betaproteobacteria</taxon>
        <taxon>Burkholderiales</taxon>
        <taxon>Alcaligenaceae</taxon>
        <taxon>Achromobacter</taxon>
    </lineage>
</organism>
<dbReference type="Pfam" id="PF00717">
    <property type="entry name" value="Peptidase_S24"/>
    <property type="match status" value="1"/>
</dbReference>
<name>A0ABD4YR84_9BURK</name>
<dbReference type="CDD" id="cd06529">
    <property type="entry name" value="S24_LexA-like"/>
    <property type="match status" value="1"/>
</dbReference>
<sequence>MNNAADKEVENRRRQLRKWIDSHFPNMAAFVARHGLNQGEISGLLKTKSFGSRKARNLEEAAGMPLRYLEQTDEGSPLGAGVSGDNISAGPEIRGLVPVISWVQAGAWAEICDNFQPADAEEWLPCPVAHGPNTFALKVQGVSMERKFQDGDIIFVDPSREAYSGKHVVVRLDDEERATFKQLIIEDGEMFLRPLNPDWPEKVIRVNGRATICGVVIGKFVPV</sequence>
<gene>
    <name evidence="2" type="ORF">N5C72_07720</name>
</gene>
<reference evidence="2 3" key="1">
    <citation type="submission" date="2022-09" db="EMBL/GenBank/DDBJ databases">
        <title>Intensive care unit water sources are persistently colonized with multi-drug resistant bacteria and are the site of extensive horizontal gene transfer of antibiotic resistance genes.</title>
        <authorList>
            <person name="Diorio-Toth L."/>
        </authorList>
    </citation>
    <scope>NUCLEOTIDE SEQUENCE [LARGE SCALE GENOMIC DNA]</scope>
    <source>
        <strain evidence="2 3">GD03967</strain>
    </source>
</reference>
<proteinExistence type="predicted"/>
<dbReference type="PANTHER" id="PTHR33516">
    <property type="entry name" value="LEXA REPRESSOR"/>
    <property type="match status" value="1"/>
</dbReference>
<dbReference type="InterPro" id="IPR036286">
    <property type="entry name" value="LexA/Signal_pep-like_sf"/>
</dbReference>
<feature type="domain" description="Peptidase S24/S26A/S26B/S26C" evidence="1">
    <location>
        <begin position="98"/>
        <end position="217"/>
    </location>
</feature>
<dbReference type="InterPro" id="IPR050077">
    <property type="entry name" value="LexA_repressor"/>
</dbReference>
<evidence type="ECO:0000313" key="3">
    <source>
        <dbReference type="Proteomes" id="UP001158644"/>
    </source>
</evidence>
<dbReference type="RefSeq" id="WP_279990336.1">
    <property type="nucleotide sequence ID" value="NZ_JAOBZK010000007.1"/>
</dbReference>
<dbReference type="Gene3D" id="2.10.109.10">
    <property type="entry name" value="Umud Fragment, subunit A"/>
    <property type="match status" value="1"/>
</dbReference>